<evidence type="ECO:0000256" key="3">
    <source>
        <dbReference type="SAM" id="Phobius"/>
    </source>
</evidence>
<keyword evidence="3" id="KW-1133">Transmembrane helix</keyword>
<dbReference type="InterPro" id="IPR050570">
    <property type="entry name" value="Cell_wall_metabolism_enzyme"/>
</dbReference>
<dbReference type="EMBL" id="FUWM01000015">
    <property type="protein sequence ID" value="SJZ80455.1"/>
    <property type="molecule type" value="Genomic_DNA"/>
</dbReference>
<keyword evidence="6" id="KW-1185">Reference proteome</keyword>
<dbReference type="AlphaFoldDB" id="A0A1T4NMX9"/>
<dbReference type="CDD" id="cd12797">
    <property type="entry name" value="M23_peptidase"/>
    <property type="match status" value="1"/>
</dbReference>
<accession>A0A1T4NMX9</accession>
<feature type="coiled-coil region" evidence="2">
    <location>
        <begin position="151"/>
        <end position="178"/>
    </location>
</feature>
<feature type="coiled-coil region" evidence="2">
    <location>
        <begin position="67"/>
        <end position="108"/>
    </location>
</feature>
<protein>
    <submittedName>
        <fullName evidence="5">Peptidase family M23</fullName>
    </submittedName>
</protein>
<dbReference type="Proteomes" id="UP000190625">
    <property type="component" value="Unassembled WGS sequence"/>
</dbReference>
<dbReference type="STRING" id="142842.SAMN02745118_01862"/>
<dbReference type="PANTHER" id="PTHR21666:SF289">
    <property type="entry name" value="L-ALA--D-GLU ENDOPEPTIDASE"/>
    <property type="match status" value="1"/>
</dbReference>
<reference evidence="6" key="1">
    <citation type="submission" date="2017-02" db="EMBL/GenBank/DDBJ databases">
        <authorList>
            <person name="Varghese N."/>
            <person name="Submissions S."/>
        </authorList>
    </citation>
    <scope>NUCLEOTIDE SEQUENCE [LARGE SCALE GENOMIC DNA]</scope>
    <source>
        <strain evidence="6">ATCC BAA-73</strain>
    </source>
</reference>
<evidence type="ECO:0000256" key="2">
    <source>
        <dbReference type="SAM" id="Coils"/>
    </source>
</evidence>
<organism evidence="5 6">
    <name type="scientific">Selenihalanaerobacter shriftii</name>
    <dbReference type="NCBI Taxonomy" id="142842"/>
    <lineage>
        <taxon>Bacteria</taxon>
        <taxon>Bacillati</taxon>
        <taxon>Bacillota</taxon>
        <taxon>Clostridia</taxon>
        <taxon>Halanaerobiales</taxon>
        <taxon>Halobacteroidaceae</taxon>
        <taxon>Selenihalanaerobacter</taxon>
    </lineage>
</organism>
<sequence length="318" mass="36263">MSYDKQKKQITIKIIPHVDGKLISFKISKFLFKSIITFLLTILLVSSLGFLFYYNQNSKSVKIINNLKHVKYKNEELKNKLHILSKESQKLKAEFKEIQDTNQEIKRLINYDSDNTQVNKKTSVGSDIDSRPTIANQNYQLNLGKNNNQIVNNTENRLAELKALLPKKKIELKELKDSVIKYKDYLAAKPTGWPLKAKEKRITSYFGYRTHPVTGERTIHEGLDIGVWYGTKVYATGAGRITHSGWKGGYGKAVIIDHGYGLKTIYAHNRRLNVRVGDKVKRGDIIAYSGNSGRSTGPHLHYEITINGKPIDPLPYIK</sequence>
<proteinExistence type="predicted"/>
<dbReference type="RefSeq" id="WP_078810311.1">
    <property type="nucleotide sequence ID" value="NZ_FUWM01000015.1"/>
</dbReference>
<keyword evidence="3" id="KW-0472">Membrane</keyword>
<feature type="transmembrane region" description="Helical" evidence="3">
    <location>
        <begin position="30"/>
        <end position="54"/>
    </location>
</feature>
<evidence type="ECO:0000313" key="6">
    <source>
        <dbReference type="Proteomes" id="UP000190625"/>
    </source>
</evidence>
<dbReference type="Gene3D" id="2.70.70.10">
    <property type="entry name" value="Glucose Permease (Domain IIA)"/>
    <property type="match status" value="1"/>
</dbReference>
<feature type="domain" description="M23ase beta-sheet core" evidence="4">
    <location>
        <begin position="219"/>
        <end position="313"/>
    </location>
</feature>
<evidence type="ECO:0000313" key="5">
    <source>
        <dbReference type="EMBL" id="SJZ80455.1"/>
    </source>
</evidence>
<dbReference type="InterPro" id="IPR011055">
    <property type="entry name" value="Dup_hybrid_motif"/>
</dbReference>
<gene>
    <name evidence="5" type="ORF">SAMN02745118_01862</name>
</gene>
<keyword evidence="2" id="KW-0175">Coiled coil</keyword>
<dbReference type="Pfam" id="PF01551">
    <property type="entry name" value="Peptidase_M23"/>
    <property type="match status" value="1"/>
</dbReference>
<evidence type="ECO:0000256" key="1">
    <source>
        <dbReference type="ARBA" id="ARBA00022729"/>
    </source>
</evidence>
<dbReference type="GO" id="GO:0004222">
    <property type="term" value="F:metalloendopeptidase activity"/>
    <property type="evidence" value="ECO:0007669"/>
    <property type="project" value="TreeGrafter"/>
</dbReference>
<dbReference type="SUPFAM" id="SSF51261">
    <property type="entry name" value="Duplicated hybrid motif"/>
    <property type="match status" value="1"/>
</dbReference>
<dbReference type="InterPro" id="IPR016047">
    <property type="entry name" value="M23ase_b-sheet_dom"/>
</dbReference>
<dbReference type="FunFam" id="2.70.70.10:FF:000006">
    <property type="entry name" value="M23 family peptidase"/>
    <property type="match status" value="1"/>
</dbReference>
<dbReference type="PANTHER" id="PTHR21666">
    <property type="entry name" value="PEPTIDASE-RELATED"/>
    <property type="match status" value="1"/>
</dbReference>
<keyword evidence="3" id="KW-0812">Transmembrane</keyword>
<evidence type="ECO:0000259" key="4">
    <source>
        <dbReference type="Pfam" id="PF01551"/>
    </source>
</evidence>
<keyword evidence="1" id="KW-0732">Signal</keyword>
<dbReference type="OrthoDB" id="9809488at2"/>
<name>A0A1T4NMX9_9FIRM</name>